<protein>
    <submittedName>
        <fullName evidence="1">Uncharacterized protein</fullName>
    </submittedName>
</protein>
<dbReference type="AlphaFoldDB" id="A0A0F8WTN7"/>
<feature type="non-terminal residue" evidence="1">
    <location>
        <position position="1"/>
    </location>
</feature>
<gene>
    <name evidence="1" type="ORF">LCGC14_3027890</name>
</gene>
<dbReference type="EMBL" id="LAZR01063147">
    <property type="protein sequence ID" value="KKK60088.1"/>
    <property type="molecule type" value="Genomic_DNA"/>
</dbReference>
<proteinExistence type="predicted"/>
<comment type="caution">
    <text evidence="1">The sequence shown here is derived from an EMBL/GenBank/DDBJ whole genome shotgun (WGS) entry which is preliminary data.</text>
</comment>
<name>A0A0F8WTN7_9ZZZZ</name>
<organism evidence="1">
    <name type="scientific">marine sediment metagenome</name>
    <dbReference type="NCBI Taxonomy" id="412755"/>
    <lineage>
        <taxon>unclassified sequences</taxon>
        <taxon>metagenomes</taxon>
        <taxon>ecological metagenomes</taxon>
    </lineage>
</organism>
<sequence length="86" mass="10488">TEINQVSIQVFELIKEELQLLAKGLFNDAVREEYKKERDYLVDYVWKNIESRMRETQRHLSSEGWAQLENIRDECNDLRWELKKND</sequence>
<accession>A0A0F8WTN7</accession>
<reference evidence="1" key="1">
    <citation type="journal article" date="2015" name="Nature">
        <title>Complex archaea that bridge the gap between prokaryotes and eukaryotes.</title>
        <authorList>
            <person name="Spang A."/>
            <person name="Saw J.H."/>
            <person name="Jorgensen S.L."/>
            <person name="Zaremba-Niedzwiedzka K."/>
            <person name="Martijn J."/>
            <person name="Lind A.E."/>
            <person name="van Eijk R."/>
            <person name="Schleper C."/>
            <person name="Guy L."/>
            <person name="Ettema T.J."/>
        </authorList>
    </citation>
    <scope>NUCLEOTIDE SEQUENCE</scope>
</reference>
<evidence type="ECO:0000313" key="1">
    <source>
        <dbReference type="EMBL" id="KKK60088.1"/>
    </source>
</evidence>